<dbReference type="EMBL" id="DVGD01000278">
    <property type="protein sequence ID" value="HIR10403.1"/>
    <property type="molecule type" value="Genomic_DNA"/>
</dbReference>
<evidence type="ECO:0000256" key="1">
    <source>
        <dbReference type="SAM" id="Phobius"/>
    </source>
</evidence>
<feature type="transmembrane region" description="Helical" evidence="1">
    <location>
        <begin position="12"/>
        <end position="31"/>
    </location>
</feature>
<dbReference type="Proteomes" id="UP000824258">
    <property type="component" value="Unassembled WGS sequence"/>
</dbReference>
<dbReference type="Pfam" id="PF05569">
    <property type="entry name" value="Peptidase_M56"/>
    <property type="match status" value="1"/>
</dbReference>
<comment type="caution">
    <text evidence="3">The sequence shown here is derived from an EMBL/GenBank/DDBJ whole genome shotgun (WGS) entry which is preliminary data.</text>
</comment>
<evidence type="ECO:0000259" key="2">
    <source>
        <dbReference type="Pfam" id="PF05569"/>
    </source>
</evidence>
<name>A0A9D1D881_9FIRM</name>
<keyword evidence="1" id="KW-0472">Membrane</keyword>
<sequence>DVPRWVISIPPWLPALAGGIWMAGFAAVLLWKVAGHLQYRRLLLREAQPITEPEILAIFESERSAAGKKVPSYRLVRTSAAKTPLSIGFSRRSIRIVLPQRDYTPEELHLIFRHELVHLGREDSLNKFFMAFCTALVWFNPLMWVAMSRSADDLELSCDETVLLEEGEDSRKDYAHLLLSTAGESQGFTTCLSVSARALRYRLRRASKPQRRLLGSVVVGAMFFLMASTMGYVALACDCGTGAEVIFGGQESTAWELTYLRYSGDGESALYSCTDRPALNAYLAALPLEEALYDVHYESAYCVDLHYLTPQGTLALMLVEGYVRVTPLYGERNSTYYRTTEAIDFPYLRSLLEVQERMEMRPEALPTLGLYFNEEINQGGTWIYAKAVVEQTYVDGKAQDTAYPDNGEVCTVTAPEADHVRIYFSDELLTDPYQVKVENWDHTEGDTVSSDVFQKPYEIPLMPYSAHYTIFATVTDRTMDYDMEFSFDVIRPEENQ</sequence>
<dbReference type="PANTHER" id="PTHR34978">
    <property type="entry name" value="POSSIBLE SENSOR-TRANSDUCER PROTEIN BLAR"/>
    <property type="match status" value="1"/>
</dbReference>
<reference evidence="3" key="2">
    <citation type="journal article" date="2021" name="PeerJ">
        <title>Extensive microbial diversity within the chicken gut microbiome revealed by metagenomics and culture.</title>
        <authorList>
            <person name="Gilroy R."/>
            <person name="Ravi A."/>
            <person name="Getino M."/>
            <person name="Pursley I."/>
            <person name="Horton D.L."/>
            <person name="Alikhan N.F."/>
            <person name="Baker D."/>
            <person name="Gharbi K."/>
            <person name="Hall N."/>
            <person name="Watson M."/>
            <person name="Adriaenssens E.M."/>
            <person name="Foster-Nyarko E."/>
            <person name="Jarju S."/>
            <person name="Secka A."/>
            <person name="Antonio M."/>
            <person name="Oren A."/>
            <person name="Chaudhuri R.R."/>
            <person name="La Ragione R."/>
            <person name="Hildebrand F."/>
            <person name="Pallen M.J."/>
        </authorList>
    </citation>
    <scope>NUCLEOTIDE SEQUENCE</scope>
    <source>
        <strain evidence="3">ChiHjej9B8-7071</strain>
    </source>
</reference>
<organism evidence="3 4">
    <name type="scientific">Candidatus Avoscillospira stercoripullorum</name>
    <dbReference type="NCBI Taxonomy" id="2840709"/>
    <lineage>
        <taxon>Bacteria</taxon>
        <taxon>Bacillati</taxon>
        <taxon>Bacillota</taxon>
        <taxon>Clostridia</taxon>
        <taxon>Eubacteriales</taxon>
        <taxon>Oscillospiraceae</taxon>
        <taxon>Oscillospiraceae incertae sedis</taxon>
        <taxon>Candidatus Avoscillospira</taxon>
    </lineage>
</organism>
<feature type="transmembrane region" description="Helical" evidence="1">
    <location>
        <begin position="213"/>
        <end position="235"/>
    </location>
</feature>
<keyword evidence="1" id="KW-0812">Transmembrane</keyword>
<evidence type="ECO:0000313" key="3">
    <source>
        <dbReference type="EMBL" id="HIR10403.1"/>
    </source>
</evidence>
<feature type="domain" description="Peptidase M56" evidence="2">
    <location>
        <begin position="20"/>
        <end position="190"/>
    </location>
</feature>
<dbReference type="AlphaFoldDB" id="A0A9D1D881"/>
<dbReference type="CDD" id="cd07341">
    <property type="entry name" value="M56_BlaR1_MecR1_like"/>
    <property type="match status" value="1"/>
</dbReference>
<keyword evidence="1" id="KW-1133">Transmembrane helix</keyword>
<evidence type="ECO:0000313" key="4">
    <source>
        <dbReference type="Proteomes" id="UP000824258"/>
    </source>
</evidence>
<dbReference type="InterPro" id="IPR008756">
    <property type="entry name" value="Peptidase_M56"/>
</dbReference>
<reference evidence="3" key="1">
    <citation type="submission" date="2020-10" db="EMBL/GenBank/DDBJ databases">
        <authorList>
            <person name="Gilroy R."/>
        </authorList>
    </citation>
    <scope>NUCLEOTIDE SEQUENCE</scope>
    <source>
        <strain evidence="3">ChiHjej9B8-7071</strain>
    </source>
</reference>
<dbReference type="PANTHER" id="PTHR34978:SF3">
    <property type="entry name" value="SLR0241 PROTEIN"/>
    <property type="match status" value="1"/>
</dbReference>
<proteinExistence type="predicted"/>
<accession>A0A9D1D881</accession>
<protein>
    <submittedName>
        <fullName evidence="3">M56 family metallopeptidase</fullName>
    </submittedName>
</protein>
<gene>
    <name evidence="3" type="ORF">IAA70_08355</name>
</gene>
<dbReference type="InterPro" id="IPR052173">
    <property type="entry name" value="Beta-lactam_resp_regulator"/>
</dbReference>
<feature type="non-terminal residue" evidence="3">
    <location>
        <position position="1"/>
    </location>
</feature>